<evidence type="ECO:0000256" key="1">
    <source>
        <dbReference type="ARBA" id="ARBA00004496"/>
    </source>
</evidence>
<dbReference type="CDD" id="cd18084">
    <property type="entry name" value="RsmE-like"/>
    <property type="match status" value="1"/>
</dbReference>
<keyword evidence="7 10" id="KW-0949">S-adenosyl-L-methionine</keyword>
<evidence type="ECO:0000313" key="13">
    <source>
        <dbReference type="EMBL" id="GHC67398.1"/>
    </source>
</evidence>
<dbReference type="Proteomes" id="UP000644507">
    <property type="component" value="Unassembled WGS sequence"/>
</dbReference>
<keyword evidence="4 10" id="KW-0698">rRNA processing</keyword>
<dbReference type="RefSeq" id="WP_189574351.1">
    <property type="nucleotide sequence ID" value="NZ_BMXI01000024.1"/>
</dbReference>
<feature type="domain" description="Ribosomal RNA small subunit methyltransferase E methyltransferase" evidence="11">
    <location>
        <begin position="75"/>
        <end position="237"/>
    </location>
</feature>
<reference evidence="13" key="2">
    <citation type="submission" date="2020-09" db="EMBL/GenBank/DDBJ databases">
        <authorList>
            <person name="Sun Q."/>
            <person name="Kim S."/>
        </authorList>
    </citation>
    <scope>NUCLEOTIDE SEQUENCE</scope>
    <source>
        <strain evidence="13">KCTC 12988</strain>
    </source>
</reference>
<dbReference type="InterPro" id="IPR046886">
    <property type="entry name" value="RsmE_MTase_dom"/>
</dbReference>
<dbReference type="InterPro" id="IPR029028">
    <property type="entry name" value="Alpha/beta_knot_MTases"/>
</dbReference>
<dbReference type="EC" id="2.1.1.193" evidence="10"/>
<dbReference type="PANTHER" id="PTHR30027">
    <property type="entry name" value="RIBOSOMAL RNA SMALL SUBUNIT METHYLTRANSFERASE E"/>
    <property type="match status" value="1"/>
</dbReference>
<comment type="catalytic activity">
    <reaction evidence="9 10">
        <text>uridine(1498) in 16S rRNA + S-adenosyl-L-methionine = N(3)-methyluridine(1498) in 16S rRNA + S-adenosyl-L-homocysteine + H(+)</text>
        <dbReference type="Rhea" id="RHEA:42920"/>
        <dbReference type="Rhea" id="RHEA-COMP:10283"/>
        <dbReference type="Rhea" id="RHEA-COMP:10284"/>
        <dbReference type="ChEBI" id="CHEBI:15378"/>
        <dbReference type="ChEBI" id="CHEBI:57856"/>
        <dbReference type="ChEBI" id="CHEBI:59789"/>
        <dbReference type="ChEBI" id="CHEBI:65315"/>
        <dbReference type="ChEBI" id="CHEBI:74502"/>
        <dbReference type="EC" id="2.1.1.193"/>
    </reaction>
</comment>
<keyword evidence="3 10" id="KW-0963">Cytoplasm</keyword>
<name>A0A918U0E5_9BACT</name>
<proteinExistence type="inferred from homology"/>
<sequence length="242" mass="26083">MDRFYISPDCWSPDDLRLTGEEGHHAVRVMRKKPGDRIEVFDGKGRWARGVVSACERSELSLTCEEEGSSAAVSPQVNLAVAIPKGKTMDLIVQKAVELGVNGIQPLATRNTVVKISPKEGAEKSQKWQRVALEACKQCGQNDLPSVAPVASLETFLQNSGDGARVIASLAPGAVPVRDHLESLPVTCSQVSFLVGPEGDFTSDEIAAATDRGFRPVTLGDIVLRVETACMFLVSAARYRFS</sequence>
<evidence type="ECO:0000256" key="6">
    <source>
        <dbReference type="ARBA" id="ARBA00022679"/>
    </source>
</evidence>
<gene>
    <name evidence="13" type="primary">rsmE</name>
    <name evidence="13" type="ORF">GCM10007100_39300</name>
</gene>
<organism evidence="13 14">
    <name type="scientific">Roseibacillus persicicus</name>
    <dbReference type="NCBI Taxonomy" id="454148"/>
    <lineage>
        <taxon>Bacteria</taxon>
        <taxon>Pseudomonadati</taxon>
        <taxon>Verrucomicrobiota</taxon>
        <taxon>Verrucomicrobiia</taxon>
        <taxon>Verrucomicrobiales</taxon>
        <taxon>Verrucomicrobiaceae</taxon>
        <taxon>Roseibacillus</taxon>
    </lineage>
</organism>
<comment type="function">
    <text evidence="8 10">Specifically methylates the N3 position of the uracil ring of uridine 1498 (m3U1498) in 16S rRNA. Acts on the fully assembled 30S ribosomal subunit.</text>
</comment>
<dbReference type="Pfam" id="PF04452">
    <property type="entry name" value="Methyltrans_RNA"/>
    <property type="match status" value="1"/>
</dbReference>
<protein>
    <recommendedName>
        <fullName evidence="10">Ribosomal RNA small subunit methyltransferase E</fullName>
        <ecNumber evidence="10">2.1.1.193</ecNumber>
    </recommendedName>
</protein>
<dbReference type="NCBIfam" id="TIGR00046">
    <property type="entry name" value="RsmE family RNA methyltransferase"/>
    <property type="match status" value="1"/>
</dbReference>
<keyword evidence="5 10" id="KW-0489">Methyltransferase</keyword>
<dbReference type="InterPro" id="IPR015947">
    <property type="entry name" value="PUA-like_sf"/>
</dbReference>
<evidence type="ECO:0000259" key="11">
    <source>
        <dbReference type="Pfam" id="PF04452"/>
    </source>
</evidence>
<evidence type="ECO:0000256" key="2">
    <source>
        <dbReference type="ARBA" id="ARBA00005528"/>
    </source>
</evidence>
<keyword evidence="14" id="KW-1185">Reference proteome</keyword>
<dbReference type="Gene3D" id="3.40.1280.10">
    <property type="match status" value="1"/>
</dbReference>
<dbReference type="PIRSF" id="PIRSF015601">
    <property type="entry name" value="MTase_slr0722"/>
    <property type="match status" value="1"/>
</dbReference>
<feature type="domain" description="Ribosomal RNA small subunit methyltransferase E PUA-like" evidence="12">
    <location>
        <begin position="18"/>
        <end position="55"/>
    </location>
</feature>
<dbReference type="GO" id="GO:0070475">
    <property type="term" value="P:rRNA base methylation"/>
    <property type="evidence" value="ECO:0007669"/>
    <property type="project" value="TreeGrafter"/>
</dbReference>
<dbReference type="PANTHER" id="PTHR30027:SF3">
    <property type="entry name" value="16S RRNA (URACIL(1498)-N(3))-METHYLTRANSFERASE"/>
    <property type="match status" value="1"/>
</dbReference>
<dbReference type="GO" id="GO:0070042">
    <property type="term" value="F:rRNA (uridine-N3-)-methyltransferase activity"/>
    <property type="evidence" value="ECO:0007669"/>
    <property type="project" value="TreeGrafter"/>
</dbReference>
<comment type="similarity">
    <text evidence="2 10">Belongs to the RNA methyltransferase RsmE family.</text>
</comment>
<evidence type="ECO:0000259" key="12">
    <source>
        <dbReference type="Pfam" id="PF20260"/>
    </source>
</evidence>
<dbReference type="EMBL" id="BMXI01000024">
    <property type="protein sequence ID" value="GHC67398.1"/>
    <property type="molecule type" value="Genomic_DNA"/>
</dbReference>
<dbReference type="InterPro" id="IPR046887">
    <property type="entry name" value="RsmE_PUA-like"/>
</dbReference>
<dbReference type="SUPFAM" id="SSF75217">
    <property type="entry name" value="alpha/beta knot"/>
    <property type="match status" value="1"/>
</dbReference>
<reference evidence="13" key="1">
    <citation type="journal article" date="2014" name="Int. J. Syst. Evol. Microbiol.">
        <title>Complete genome sequence of Corynebacterium casei LMG S-19264T (=DSM 44701T), isolated from a smear-ripened cheese.</title>
        <authorList>
            <consortium name="US DOE Joint Genome Institute (JGI-PGF)"/>
            <person name="Walter F."/>
            <person name="Albersmeier A."/>
            <person name="Kalinowski J."/>
            <person name="Ruckert C."/>
        </authorList>
    </citation>
    <scope>NUCLEOTIDE SEQUENCE</scope>
    <source>
        <strain evidence="13">KCTC 12988</strain>
    </source>
</reference>
<dbReference type="Pfam" id="PF20260">
    <property type="entry name" value="PUA_4"/>
    <property type="match status" value="1"/>
</dbReference>
<dbReference type="InterPro" id="IPR029026">
    <property type="entry name" value="tRNA_m1G_MTases_N"/>
</dbReference>
<dbReference type="SUPFAM" id="SSF88697">
    <property type="entry name" value="PUA domain-like"/>
    <property type="match status" value="1"/>
</dbReference>
<accession>A0A918U0E5</accession>
<dbReference type="NCBIfam" id="NF008692">
    <property type="entry name" value="PRK11713.1-5"/>
    <property type="match status" value="1"/>
</dbReference>
<evidence type="ECO:0000256" key="3">
    <source>
        <dbReference type="ARBA" id="ARBA00022490"/>
    </source>
</evidence>
<comment type="caution">
    <text evidence="13">The sequence shown here is derived from an EMBL/GenBank/DDBJ whole genome shotgun (WGS) entry which is preliminary data.</text>
</comment>
<dbReference type="InterPro" id="IPR006700">
    <property type="entry name" value="RsmE"/>
</dbReference>
<evidence type="ECO:0000256" key="10">
    <source>
        <dbReference type="PIRNR" id="PIRNR015601"/>
    </source>
</evidence>
<evidence type="ECO:0000256" key="9">
    <source>
        <dbReference type="ARBA" id="ARBA00047944"/>
    </source>
</evidence>
<dbReference type="GO" id="GO:0005737">
    <property type="term" value="C:cytoplasm"/>
    <property type="evidence" value="ECO:0007669"/>
    <property type="project" value="UniProtKB-SubCell"/>
</dbReference>
<evidence type="ECO:0000313" key="14">
    <source>
        <dbReference type="Proteomes" id="UP000644507"/>
    </source>
</evidence>
<evidence type="ECO:0000256" key="7">
    <source>
        <dbReference type="ARBA" id="ARBA00022691"/>
    </source>
</evidence>
<evidence type="ECO:0000256" key="5">
    <source>
        <dbReference type="ARBA" id="ARBA00022603"/>
    </source>
</evidence>
<dbReference type="AlphaFoldDB" id="A0A918U0E5"/>
<evidence type="ECO:0000256" key="8">
    <source>
        <dbReference type="ARBA" id="ARBA00025699"/>
    </source>
</evidence>
<evidence type="ECO:0000256" key="4">
    <source>
        <dbReference type="ARBA" id="ARBA00022552"/>
    </source>
</evidence>
<keyword evidence="6 10" id="KW-0808">Transferase</keyword>
<comment type="subcellular location">
    <subcellularLocation>
        <location evidence="1 10">Cytoplasm</location>
    </subcellularLocation>
</comment>